<keyword evidence="1" id="KW-0732">Signal</keyword>
<dbReference type="RefSeq" id="WP_105867262.1">
    <property type="nucleotide sequence ID" value="NZ_PVLV01000040.1"/>
</dbReference>
<reference evidence="2 3" key="1">
    <citation type="submission" date="2018-03" db="EMBL/GenBank/DDBJ databases">
        <title>Novel Streptomyces sp. from soil.</title>
        <authorList>
            <person name="Tan G.Y.A."/>
            <person name="Lee Z.Y."/>
        </authorList>
    </citation>
    <scope>NUCLEOTIDE SEQUENCE [LARGE SCALE GENOMIC DNA]</scope>
    <source>
        <strain evidence="2 3">ST5x</strain>
    </source>
</reference>
<gene>
    <name evidence="2" type="ORF">C6N75_02990</name>
</gene>
<accession>A0A2S9Q1V8</accession>
<sequence length="317" mass="32435">MKRAVALLATTLIAGAAISPSVAFAASQPSGGNPAGYSKSTHSHVPLSGDVLTSGIGVANEKQTADLTITAPAGKFFNGSWQAYSTGMSDSFANESVTGAGTEGDPQVLHLSFMDNNMGTNHMYVKAGVDDGPAHMASASVSSAGEARADLVIQGTRQAPHYTGEWQINQGDVFTGSGAEGHFVHVEGAGTPDDPDIVHIEVASGDGKSPVNGLAFFDGPQAGGGAGYTAVSYYQGASISKGSGYVDAQVTCPASYPVMQSSSIAEDNSTDEFVRWGPHAGGSGTASDPSYARYSISNWNVLDGYWGGYLTAKCTKS</sequence>
<evidence type="ECO:0000313" key="3">
    <source>
        <dbReference type="Proteomes" id="UP000239322"/>
    </source>
</evidence>
<evidence type="ECO:0000313" key="2">
    <source>
        <dbReference type="EMBL" id="PRH80654.1"/>
    </source>
</evidence>
<proteinExistence type="predicted"/>
<dbReference type="Proteomes" id="UP000239322">
    <property type="component" value="Unassembled WGS sequence"/>
</dbReference>
<keyword evidence="3" id="KW-1185">Reference proteome</keyword>
<dbReference type="EMBL" id="PVLV01000040">
    <property type="protein sequence ID" value="PRH80654.1"/>
    <property type="molecule type" value="Genomic_DNA"/>
</dbReference>
<protein>
    <submittedName>
        <fullName evidence="2">Uncharacterized protein</fullName>
    </submittedName>
</protein>
<dbReference type="AlphaFoldDB" id="A0A2S9Q1V8"/>
<feature type="signal peptide" evidence="1">
    <location>
        <begin position="1"/>
        <end position="25"/>
    </location>
</feature>
<comment type="caution">
    <text evidence="2">The sequence shown here is derived from an EMBL/GenBank/DDBJ whole genome shotgun (WGS) entry which is preliminary data.</text>
</comment>
<organism evidence="2 3">
    <name type="scientific">Streptomyces solincola</name>
    <dbReference type="NCBI Taxonomy" id="2100817"/>
    <lineage>
        <taxon>Bacteria</taxon>
        <taxon>Bacillati</taxon>
        <taxon>Actinomycetota</taxon>
        <taxon>Actinomycetes</taxon>
        <taxon>Kitasatosporales</taxon>
        <taxon>Streptomycetaceae</taxon>
        <taxon>Streptomyces</taxon>
    </lineage>
</organism>
<evidence type="ECO:0000256" key="1">
    <source>
        <dbReference type="SAM" id="SignalP"/>
    </source>
</evidence>
<feature type="chain" id="PRO_5015491247" evidence="1">
    <location>
        <begin position="26"/>
        <end position="317"/>
    </location>
</feature>
<name>A0A2S9Q1V8_9ACTN</name>